<dbReference type="Gene3D" id="1.25.10.10">
    <property type="entry name" value="Leucine-rich Repeat Variant"/>
    <property type="match status" value="1"/>
</dbReference>
<dbReference type="AlphaFoldDB" id="G2PWI4"/>
<keyword evidence="1" id="KW-0472">Membrane</keyword>
<dbReference type="HOGENOM" id="CLU_670275_0_0_9"/>
<dbReference type="Pfam" id="PF13646">
    <property type="entry name" value="HEAT_2"/>
    <property type="match status" value="1"/>
</dbReference>
<protein>
    <recommendedName>
        <fullName evidence="4">PBS lyase HEAT domain protein repeat-containing protein</fullName>
    </recommendedName>
</protein>
<evidence type="ECO:0000256" key="1">
    <source>
        <dbReference type="SAM" id="Phobius"/>
    </source>
</evidence>
<dbReference type="SUPFAM" id="SSF48371">
    <property type="entry name" value="ARM repeat"/>
    <property type="match status" value="1"/>
</dbReference>
<keyword evidence="1" id="KW-0812">Transmembrane</keyword>
<evidence type="ECO:0008006" key="4">
    <source>
        <dbReference type="Google" id="ProtNLM"/>
    </source>
</evidence>
<sequence>MVDSINFVIACIVVIVILLIITSVVIFLYKMINNIRQEKTRQIFENYSKEVYEIITGKKNRIDAKNLYILSDAININYSWIAEEEKWFLNSALKNINFFDFALKKIQRGNKAQKLRFAKVISIVGGEEELKALLRISIREPYLIDIMAEAIFKNIDKIENISIFKPYLKTIFLNLDKYPDAVRRRIEFFAVYGFEKIKDIIMQVVKEKDSEKVLISCLNVLSEIATLEDLENIDHLLEHPSAEVRATFCRVLEKTGCRHCEQKLKKFIENEKINFVKLRALKALSSISPKTSLKYLLSALEDEWFYMRDFARKMLSEFGPIVLNELLAFYRSTTDKFAKDKIIEVFYSPENFEYLIKCAFNYRTEHEKNLALEIIEILESTNPRCFYQRLKDEGYEYLITKGKGSE</sequence>
<reference evidence="2 3" key="1">
    <citation type="submission" date="2011-08" db="EMBL/GenBank/DDBJ databases">
        <title>Complete sequence of Caldicellulosiruptor lactoaceticus 6A.</title>
        <authorList>
            <consortium name="US DOE Joint Genome Institute"/>
            <person name="Lucas S."/>
            <person name="Han J."/>
            <person name="Lapidus A."/>
            <person name="Cheng J.-F."/>
            <person name="Goodwin L."/>
            <person name="Pitluck S."/>
            <person name="Peters L."/>
            <person name="Davenport K."/>
            <person name="Detter J.C."/>
            <person name="Han C."/>
            <person name="Tapia R."/>
            <person name="Land M."/>
            <person name="Hauser L."/>
            <person name="Kyrpides N."/>
            <person name="Ivanova N."/>
            <person name="Ovchinnikova G."/>
            <person name="Pagani I."/>
            <person name="Blumer-Schuette S.E."/>
            <person name="Kelly R.M."/>
            <person name="Woyke T."/>
        </authorList>
    </citation>
    <scope>NUCLEOTIDE SEQUENCE [LARGE SCALE GENOMIC DNA]</scope>
    <source>
        <strain evidence="2 3">6A</strain>
    </source>
</reference>
<keyword evidence="1" id="KW-1133">Transmembrane helix</keyword>
<dbReference type="InterPro" id="IPR016024">
    <property type="entry name" value="ARM-type_fold"/>
</dbReference>
<gene>
    <name evidence="2" type="ORF">Calla_0248</name>
</gene>
<name>G2PWI4_9FIRM</name>
<dbReference type="RefSeq" id="WP_014041904.1">
    <property type="nucleotide sequence ID" value="NC_015949.1"/>
</dbReference>
<evidence type="ECO:0000313" key="2">
    <source>
        <dbReference type="EMBL" id="AEM72928.1"/>
    </source>
</evidence>
<dbReference type="EMBL" id="CP003001">
    <property type="protein sequence ID" value="AEM72928.1"/>
    <property type="molecule type" value="Genomic_DNA"/>
</dbReference>
<accession>G2PWI4</accession>
<dbReference type="KEGG" id="clc:Calla_0248"/>
<dbReference type="InterPro" id="IPR011989">
    <property type="entry name" value="ARM-like"/>
</dbReference>
<evidence type="ECO:0000313" key="3">
    <source>
        <dbReference type="Proteomes" id="UP000009257"/>
    </source>
</evidence>
<dbReference type="Proteomes" id="UP000009257">
    <property type="component" value="Chromosome"/>
</dbReference>
<proteinExistence type="predicted"/>
<organism evidence="2 3">
    <name type="scientific">Caldicellulosiruptor acetigenus 6A</name>
    <dbReference type="NCBI Taxonomy" id="632516"/>
    <lineage>
        <taxon>Bacteria</taxon>
        <taxon>Bacillati</taxon>
        <taxon>Bacillota</taxon>
        <taxon>Bacillota incertae sedis</taxon>
        <taxon>Caldicellulosiruptorales</taxon>
        <taxon>Caldicellulosiruptoraceae</taxon>
        <taxon>Caldicellulosiruptor</taxon>
    </lineage>
</organism>
<feature type="transmembrane region" description="Helical" evidence="1">
    <location>
        <begin position="6"/>
        <end position="29"/>
    </location>
</feature>